<dbReference type="SUPFAM" id="SSF55383">
    <property type="entry name" value="Copper amine oxidase, domain N"/>
    <property type="match status" value="1"/>
</dbReference>
<reference evidence="4 5" key="1">
    <citation type="journal article" date="2009" name="Stand. Genomic Sci.">
        <title>Complete genome sequence of Thermanaerovibrio acidaminovorans type strain (Su883).</title>
        <authorList>
            <person name="Chovatia M."/>
            <person name="Sikorski J."/>
            <person name="Schroder M."/>
            <person name="Lapidus A."/>
            <person name="Nolan M."/>
            <person name="Tice H."/>
            <person name="Glavina Del Rio T."/>
            <person name="Copeland A."/>
            <person name="Cheng J.F."/>
            <person name="Lucas S."/>
            <person name="Chen F."/>
            <person name="Bruce D."/>
            <person name="Goodwin L."/>
            <person name="Pitluck S."/>
            <person name="Ivanova N."/>
            <person name="Mavromatis K."/>
            <person name="Ovchinnikova G."/>
            <person name="Pati A."/>
            <person name="Chen A."/>
            <person name="Palaniappan K."/>
            <person name="Land M."/>
            <person name="Hauser L."/>
            <person name="Chang Y.J."/>
            <person name="Jeffries C.D."/>
            <person name="Chain P."/>
            <person name="Saunders E."/>
            <person name="Detter J.C."/>
            <person name="Brettin T."/>
            <person name="Rohde M."/>
            <person name="Goker M."/>
            <person name="Spring S."/>
            <person name="Bristow J."/>
            <person name="Markowitz V."/>
            <person name="Hugenholtz P."/>
            <person name="Kyrpides N.C."/>
            <person name="Klenk H.P."/>
            <person name="Eisen J.A."/>
        </authorList>
    </citation>
    <scope>NUCLEOTIDE SEQUENCE [LARGE SCALE GENOMIC DNA]</scope>
    <source>
        <strain evidence="5">ATCC 49978 / DSM 6589 / Su883</strain>
    </source>
</reference>
<protein>
    <submittedName>
        <fullName evidence="4">N-acetylmuramoyl-L-alanine amidase</fullName>
        <ecNumber evidence="4">3.5.1.28</ecNumber>
    </submittedName>
</protein>
<dbReference type="EnsemblBacteria" id="ACZ19755">
    <property type="protein sequence ID" value="ACZ19755"/>
    <property type="gene ID" value="Taci_1534"/>
</dbReference>
<sequence length="562" mass="59836">MMIRRSLVGVLALAMVVALGLGASASGEEVLWTLWNGDVRKGDVPVMRQGDLTLVAADQVLSLLGLSWNPRPDGLVVTLGGRKVEFWSGSPVARVNGAVFPLQHPVLGQGGHWWVEHRGALSVINAFLRSAGTKGDLAFRGVSRPTHEGDGGTRSEARKEDPKPAVSPEEVRTPASPVVKAARWGINSGFVRCVLELGSRDGVVVSKTDVGVEVRVPGGLPMGLIPQPPRPEVATLSVTAGGDGSVISFRASYLPVKVSWLEGPLRLVLDFPDRPSSTASADGGGVVEASSGASRKGSAGANGQAKEGPRERKAEAGGPPSFMTVERVFKGSARPVVAVDPGHGGKDPGAIGNGLREKDINLKVALLLRDVLSAYGVDVRLTREDDRYLKLSERTRLANQWNADLFVSLHCNALPAGRTSRGVELYLMSLPTDKDAMRLALFENRELEDSGDGDGGGAADRRTRLLMQILGDMQQNQKVDESTSFAEALFRSGKAGGLSMKRVAQAPFYVLKGAAMPAVLVEMGFITDPRDAALLRDPAFQGRMASLLARGIVEYLRQVNKR</sequence>
<evidence type="ECO:0000313" key="5">
    <source>
        <dbReference type="Proteomes" id="UP000002030"/>
    </source>
</evidence>
<dbReference type="OrthoDB" id="9806267at2"/>
<dbReference type="InterPro" id="IPR036582">
    <property type="entry name" value="Mao_N_sf"/>
</dbReference>
<dbReference type="InterPro" id="IPR050695">
    <property type="entry name" value="N-acetylmuramoyl_amidase_3"/>
</dbReference>
<dbReference type="eggNOG" id="COG0860">
    <property type="taxonomic scope" value="Bacteria"/>
</dbReference>
<dbReference type="EC" id="3.5.1.28" evidence="4"/>
<gene>
    <name evidence="4" type="ordered locus">Taci_1534</name>
</gene>
<dbReference type="AlphaFoldDB" id="D1B6W4"/>
<dbReference type="Pfam" id="PF01520">
    <property type="entry name" value="Amidase_3"/>
    <property type="match status" value="1"/>
</dbReference>
<proteinExistence type="predicted"/>
<dbReference type="InterPro" id="IPR002508">
    <property type="entry name" value="MurNAc-LAA_cat"/>
</dbReference>
<dbReference type="GO" id="GO:0030288">
    <property type="term" value="C:outer membrane-bounded periplasmic space"/>
    <property type="evidence" value="ECO:0007669"/>
    <property type="project" value="TreeGrafter"/>
</dbReference>
<accession>D1B6W4</accession>
<keyword evidence="5" id="KW-1185">Reference proteome</keyword>
<dbReference type="SUPFAM" id="SSF53187">
    <property type="entry name" value="Zn-dependent exopeptidases"/>
    <property type="match status" value="1"/>
</dbReference>
<dbReference type="PANTHER" id="PTHR30404:SF0">
    <property type="entry name" value="N-ACETYLMURAMOYL-L-ALANINE AMIDASE AMIC"/>
    <property type="match status" value="1"/>
</dbReference>
<keyword evidence="1 4" id="KW-0378">Hydrolase</keyword>
<feature type="region of interest" description="Disordered" evidence="2">
    <location>
        <begin position="138"/>
        <end position="174"/>
    </location>
</feature>
<evidence type="ECO:0000313" key="4">
    <source>
        <dbReference type="EMBL" id="ACZ19755.1"/>
    </source>
</evidence>
<dbReference type="PANTHER" id="PTHR30404">
    <property type="entry name" value="N-ACETYLMURAMOYL-L-ALANINE AMIDASE"/>
    <property type="match status" value="1"/>
</dbReference>
<dbReference type="EMBL" id="CP001818">
    <property type="protein sequence ID" value="ACZ19755.1"/>
    <property type="molecule type" value="Genomic_DNA"/>
</dbReference>
<evidence type="ECO:0000259" key="3">
    <source>
        <dbReference type="SMART" id="SM00646"/>
    </source>
</evidence>
<dbReference type="SMART" id="SM00646">
    <property type="entry name" value="Ami_3"/>
    <property type="match status" value="1"/>
</dbReference>
<dbReference type="HOGENOM" id="CLU_504952_0_0_0"/>
<evidence type="ECO:0000256" key="1">
    <source>
        <dbReference type="ARBA" id="ARBA00022801"/>
    </source>
</evidence>
<feature type="domain" description="MurNAc-LAA" evidence="3">
    <location>
        <begin position="395"/>
        <end position="553"/>
    </location>
</feature>
<dbReference type="Gene3D" id="3.40.630.40">
    <property type="entry name" value="Zn-dependent exopeptidases"/>
    <property type="match status" value="1"/>
</dbReference>
<feature type="compositionally biased region" description="Basic and acidic residues" evidence="2">
    <location>
        <begin position="145"/>
        <end position="163"/>
    </location>
</feature>
<evidence type="ECO:0000256" key="2">
    <source>
        <dbReference type="SAM" id="MobiDB-lite"/>
    </source>
</evidence>
<dbReference type="GO" id="GO:0008745">
    <property type="term" value="F:N-acetylmuramoyl-L-alanine amidase activity"/>
    <property type="evidence" value="ECO:0007669"/>
    <property type="project" value="UniProtKB-EC"/>
</dbReference>
<dbReference type="FunFam" id="3.40.630.40:FF:000005">
    <property type="entry name" value="N-acetylmuramoyl-L-alanine amidase (AmiA)"/>
    <property type="match status" value="1"/>
</dbReference>
<dbReference type="CDD" id="cd02696">
    <property type="entry name" value="MurNAc-LAA"/>
    <property type="match status" value="1"/>
</dbReference>
<dbReference type="KEGG" id="tai:Taci_1534"/>
<dbReference type="STRING" id="525903.Taci_1534"/>
<name>D1B6W4_THEAS</name>
<dbReference type="Proteomes" id="UP000002030">
    <property type="component" value="Chromosome"/>
</dbReference>
<feature type="region of interest" description="Disordered" evidence="2">
    <location>
        <begin position="276"/>
        <end position="321"/>
    </location>
</feature>
<dbReference type="GO" id="GO:0009253">
    <property type="term" value="P:peptidoglycan catabolic process"/>
    <property type="evidence" value="ECO:0007669"/>
    <property type="project" value="InterPro"/>
</dbReference>
<feature type="compositionally biased region" description="Low complexity" evidence="2">
    <location>
        <begin position="287"/>
        <end position="303"/>
    </location>
</feature>
<dbReference type="PATRIC" id="fig|525903.6.peg.1530"/>
<organism evidence="4 5">
    <name type="scientific">Thermanaerovibrio acidaminovorans (strain ATCC 49978 / DSM 6589 / Su883)</name>
    <name type="common">Selenomonas acidaminovorans</name>
    <dbReference type="NCBI Taxonomy" id="525903"/>
    <lineage>
        <taxon>Bacteria</taxon>
        <taxon>Thermotogati</taxon>
        <taxon>Synergistota</taxon>
        <taxon>Synergistia</taxon>
        <taxon>Synergistales</taxon>
        <taxon>Synergistaceae</taxon>
        <taxon>Thermanaerovibrio</taxon>
    </lineage>
</organism>